<evidence type="ECO:0000256" key="1">
    <source>
        <dbReference type="ARBA" id="ARBA00022737"/>
    </source>
</evidence>
<evidence type="ECO:0000313" key="4">
    <source>
        <dbReference type="EMBL" id="RAP75748.1"/>
    </source>
</evidence>
<comment type="caution">
    <text evidence="4">The sequence shown here is derived from an EMBL/GenBank/DDBJ whole genome shotgun (WGS) entry which is preliminary data.</text>
</comment>
<keyword evidence="1" id="KW-0677">Repeat</keyword>
<dbReference type="PROSITE" id="PS50088">
    <property type="entry name" value="ANK_REPEAT"/>
    <property type="match status" value="1"/>
</dbReference>
<evidence type="ECO:0000256" key="2">
    <source>
        <dbReference type="ARBA" id="ARBA00023043"/>
    </source>
</evidence>
<protein>
    <submittedName>
        <fullName evidence="4">Uncharacterized protein</fullName>
    </submittedName>
</protein>
<dbReference type="InterPro" id="IPR050745">
    <property type="entry name" value="Multifunctional_regulatory"/>
</dbReference>
<dbReference type="OrthoDB" id="2575953at2"/>
<dbReference type="AlphaFoldDB" id="A0A328TZ00"/>
<keyword evidence="2 3" id="KW-0040">ANK repeat</keyword>
<organism evidence="4 5">
    <name type="scientific">Paenibacillus montanisoli</name>
    <dbReference type="NCBI Taxonomy" id="2081970"/>
    <lineage>
        <taxon>Bacteria</taxon>
        <taxon>Bacillati</taxon>
        <taxon>Bacillota</taxon>
        <taxon>Bacilli</taxon>
        <taxon>Bacillales</taxon>
        <taxon>Paenibacillaceae</taxon>
        <taxon>Paenibacillus</taxon>
    </lineage>
</organism>
<gene>
    <name evidence="4" type="ORF">DL346_09870</name>
</gene>
<dbReference type="Gene3D" id="1.25.40.20">
    <property type="entry name" value="Ankyrin repeat-containing domain"/>
    <property type="match status" value="1"/>
</dbReference>
<reference evidence="4 5" key="1">
    <citation type="submission" date="2018-06" db="EMBL/GenBank/DDBJ databases">
        <title>Paenibacillus montanisoli sp. nov., isolated from mountain area soil.</title>
        <authorList>
            <person name="Wu M."/>
        </authorList>
    </citation>
    <scope>NUCLEOTIDE SEQUENCE [LARGE SCALE GENOMIC DNA]</scope>
    <source>
        <strain evidence="4 5">RA17</strain>
    </source>
</reference>
<dbReference type="PANTHER" id="PTHR24189:SF50">
    <property type="entry name" value="ANKYRIN REPEAT AND SOCS BOX PROTEIN 2"/>
    <property type="match status" value="1"/>
</dbReference>
<dbReference type="SUPFAM" id="SSF48403">
    <property type="entry name" value="Ankyrin repeat"/>
    <property type="match status" value="1"/>
</dbReference>
<sequence length="228" mass="25967">MNKFIRAVKALDAAGIKELLQKEAKWLQWSEEDGKNALHYVCGLATSSDPQKVEASLQILKLLLNGGMDMNAVHRIPDNNCGFFPATPLWYAYTRGRNEKLYTYLLNEGANPNHCMFAIAWYDDVEAADRFKKHGADIEDGAFLAAFNWKRFGMAEWFLKNGTDVDFADPDGNTALHQAIQRNYRLENIQLLLRYGADFNQTNKEGESPKTLAERNNRTKLLRLFGTK</sequence>
<evidence type="ECO:0000256" key="3">
    <source>
        <dbReference type="PROSITE-ProRule" id="PRU00023"/>
    </source>
</evidence>
<dbReference type="SMART" id="SM00248">
    <property type="entry name" value="ANK"/>
    <property type="match status" value="3"/>
</dbReference>
<dbReference type="Pfam" id="PF12796">
    <property type="entry name" value="Ank_2"/>
    <property type="match status" value="1"/>
</dbReference>
<dbReference type="RefSeq" id="WP_112881973.1">
    <property type="nucleotide sequence ID" value="NZ_QLUW01000002.1"/>
</dbReference>
<proteinExistence type="predicted"/>
<dbReference type="InterPro" id="IPR036770">
    <property type="entry name" value="Ankyrin_rpt-contain_sf"/>
</dbReference>
<name>A0A328TZ00_9BACL</name>
<dbReference type="PROSITE" id="PS50297">
    <property type="entry name" value="ANK_REP_REGION"/>
    <property type="match status" value="1"/>
</dbReference>
<dbReference type="Proteomes" id="UP000249260">
    <property type="component" value="Unassembled WGS sequence"/>
</dbReference>
<dbReference type="PANTHER" id="PTHR24189">
    <property type="entry name" value="MYOTROPHIN"/>
    <property type="match status" value="1"/>
</dbReference>
<evidence type="ECO:0000313" key="5">
    <source>
        <dbReference type="Proteomes" id="UP000249260"/>
    </source>
</evidence>
<dbReference type="InterPro" id="IPR002110">
    <property type="entry name" value="Ankyrin_rpt"/>
</dbReference>
<accession>A0A328TZ00</accession>
<keyword evidence="5" id="KW-1185">Reference proteome</keyword>
<dbReference type="EMBL" id="QLUW01000002">
    <property type="protein sequence ID" value="RAP75748.1"/>
    <property type="molecule type" value="Genomic_DNA"/>
</dbReference>
<feature type="repeat" description="ANK" evidence="3">
    <location>
        <begin position="171"/>
        <end position="204"/>
    </location>
</feature>